<keyword evidence="5" id="KW-0934">Plastid</keyword>
<evidence type="ECO:0000256" key="3">
    <source>
        <dbReference type="ARBA" id="ARBA00022494"/>
    </source>
</evidence>
<name>A0ABP0L0P4_9DINO</name>
<dbReference type="Pfam" id="PF02429">
    <property type="entry name" value="PCP"/>
    <property type="match status" value="2"/>
</dbReference>
<dbReference type="InterPro" id="IPR036550">
    <property type="entry name" value="Peridinin-chlorophyll-bd_sf"/>
</dbReference>
<accession>A0ABP0L0P4</accession>
<reference evidence="8 9" key="1">
    <citation type="submission" date="2024-02" db="EMBL/GenBank/DDBJ databases">
        <authorList>
            <person name="Chen Y."/>
            <person name="Shah S."/>
            <person name="Dougan E. K."/>
            <person name="Thang M."/>
            <person name="Chan C."/>
        </authorList>
    </citation>
    <scope>NUCLEOTIDE SEQUENCE [LARGE SCALE GENOMIC DNA]</scope>
</reference>
<keyword evidence="3" id="KW-0148">Chlorophyll</keyword>
<dbReference type="SUPFAM" id="SSF48608">
    <property type="entry name" value="Peridinin-chlorophyll protein"/>
    <property type="match status" value="2"/>
</dbReference>
<feature type="non-terminal residue" evidence="8">
    <location>
        <position position="385"/>
    </location>
</feature>
<evidence type="ECO:0000256" key="2">
    <source>
        <dbReference type="ARBA" id="ARBA00004229"/>
    </source>
</evidence>
<keyword evidence="7" id="KW-0437">Light-harvesting polypeptide</keyword>
<sequence>MPKVKACFETRFGNHHESQEVDWLSDVYLKPLPDTTAPKVMKAIDKMIVMGSKMDGNLLKAAAEAHHKAIGSIDGKGVTSAADYEAVNAAIGRIVASVPKATVMDVYNSMASITDGQVTNNMFSKVNPLDALAAAKGFYTFKDAVEVSWSSASLVISRSDVCFGIWFKVLDPSDPGTVLIFPTIMARSAWKALTVAAAVVAVCNVCSLTFVPGPLRKAAPVAAASAAGMMLAPAAFADEIGDAAKKLGDASYAFAKEVDWNNGIFLQAPGKFQPLKALKAIDKMIEMGAAADPKLLKAAAEAHHKAIGSISGPNGVTSRADWDAVNAALGRVVASVPKEKVMAVYNSVKDITDPKVPAYMKSLVNGADAEKAYQGFLDFKDAVAS</sequence>
<dbReference type="InterPro" id="IPR003376">
    <property type="entry name" value="Peridinin-chlorophyll-bd_prot"/>
</dbReference>
<evidence type="ECO:0000256" key="5">
    <source>
        <dbReference type="ARBA" id="ARBA00022640"/>
    </source>
</evidence>
<keyword evidence="9" id="KW-1185">Reference proteome</keyword>
<evidence type="ECO:0008006" key="10">
    <source>
        <dbReference type="Google" id="ProtNLM"/>
    </source>
</evidence>
<organism evidence="8 9">
    <name type="scientific">Durusdinium trenchii</name>
    <dbReference type="NCBI Taxonomy" id="1381693"/>
    <lineage>
        <taxon>Eukaryota</taxon>
        <taxon>Sar</taxon>
        <taxon>Alveolata</taxon>
        <taxon>Dinophyceae</taxon>
        <taxon>Suessiales</taxon>
        <taxon>Symbiodiniaceae</taxon>
        <taxon>Durusdinium</taxon>
    </lineage>
</organism>
<dbReference type="Proteomes" id="UP001642484">
    <property type="component" value="Unassembled WGS sequence"/>
</dbReference>
<evidence type="ECO:0000256" key="1">
    <source>
        <dbReference type="ARBA" id="ARBA00004098"/>
    </source>
</evidence>
<comment type="function">
    <text evidence="1">Water-soluble antenna for capture of solar energy in the blue-green range. Peridinin is an asymmetric carotenoid.</text>
</comment>
<evidence type="ECO:0000256" key="6">
    <source>
        <dbReference type="ARBA" id="ARBA00022991"/>
    </source>
</evidence>
<proteinExistence type="predicted"/>
<evidence type="ECO:0000256" key="4">
    <source>
        <dbReference type="ARBA" id="ARBA00022528"/>
    </source>
</evidence>
<gene>
    <name evidence="8" type="ORF">CCMP2556_LOCUS18675</name>
</gene>
<protein>
    <recommendedName>
        <fullName evidence="10">Peridinin chlorophyll-a binding protein apoprotein</fullName>
    </recommendedName>
</protein>
<dbReference type="EMBL" id="CAXAMN010010681">
    <property type="protein sequence ID" value="CAK9032391.1"/>
    <property type="molecule type" value="Genomic_DNA"/>
</dbReference>
<evidence type="ECO:0000313" key="9">
    <source>
        <dbReference type="Proteomes" id="UP001642484"/>
    </source>
</evidence>
<evidence type="ECO:0000256" key="7">
    <source>
        <dbReference type="ARBA" id="ARBA00023243"/>
    </source>
</evidence>
<dbReference type="Gene3D" id="1.40.10.10">
    <property type="entry name" value="Peridinin-chlorophyll A binding"/>
    <property type="match status" value="2"/>
</dbReference>
<comment type="subcellular location">
    <subcellularLocation>
        <location evidence="2">Plastid</location>
        <location evidence="2">Chloroplast</location>
    </subcellularLocation>
</comment>
<comment type="caution">
    <text evidence="8">The sequence shown here is derived from an EMBL/GenBank/DDBJ whole genome shotgun (WGS) entry which is preliminary data.</text>
</comment>
<keyword evidence="4" id="KW-0150">Chloroplast</keyword>
<keyword evidence="6" id="KW-0157">Chromophore</keyword>
<evidence type="ECO:0000313" key="8">
    <source>
        <dbReference type="EMBL" id="CAK9032391.1"/>
    </source>
</evidence>